<protein>
    <submittedName>
        <fullName evidence="1">Uncharacterized protein</fullName>
    </submittedName>
</protein>
<dbReference type="RefSeq" id="WP_100758046.1">
    <property type="nucleotide sequence ID" value="NZ_NPDT01000001.1"/>
</dbReference>
<proteinExistence type="predicted"/>
<organism evidence="1 2">
    <name type="scientific">Leptospira wolffii</name>
    <dbReference type="NCBI Taxonomy" id="409998"/>
    <lineage>
        <taxon>Bacteria</taxon>
        <taxon>Pseudomonadati</taxon>
        <taxon>Spirochaetota</taxon>
        <taxon>Spirochaetia</taxon>
        <taxon>Leptospirales</taxon>
        <taxon>Leptospiraceae</taxon>
        <taxon>Leptospira</taxon>
    </lineage>
</organism>
<dbReference type="EMBL" id="NPDT01000001">
    <property type="protein sequence ID" value="PJZ67589.1"/>
    <property type="molecule type" value="Genomic_DNA"/>
</dbReference>
<sequence>MPYMAVGSRQILYSDSSAPALTGEQPREIAAVADNAVVQPQTVVVPPGGLPPYLGQFLDATV</sequence>
<evidence type="ECO:0000313" key="2">
    <source>
        <dbReference type="Proteomes" id="UP000231912"/>
    </source>
</evidence>
<reference evidence="1 2" key="1">
    <citation type="submission" date="2017-07" db="EMBL/GenBank/DDBJ databases">
        <title>Leptospira spp. isolated from tropical soils.</title>
        <authorList>
            <person name="Thibeaux R."/>
            <person name="Iraola G."/>
            <person name="Ferres I."/>
            <person name="Bierque E."/>
            <person name="Girault D."/>
            <person name="Soupe-Gilbert M.-E."/>
            <person name="Picardeau M."/>
            <person name="Goarant C."/>
        </authorList>
    </citation>
    <scope>NUCLEOTIDE SEQUENCE [LARGE SCALE GENOMIC DNA]</scope>
    <source>
        <strain evidence="1 2">FH2-C-A2</strain>
    </source>
</reference>
<name>A0A2M9ZGN0_9LEPT</name>
<dbReference type="Proteomes" id="UP000231912">
    <property type="component" value="Unassembled WGS sequence"/>
</dbReference>
<accession>A0A2M9ZGN0</accession>
<comment type="caution">
    <text evidence="1">The sequence shown here is derived from an EMBL/GenBank/DDBJ whole genome shotgun (WGS) entry which is preliminary data.</text>
</comment>
<evidence type="ECO:0000313" key="1">
    <source>
        <dbReference type="EMBL" id="PJZ67589.1"/>
    </source>
</evidence>
<gene>
    <name evidence="1" type="ORF">CH371_06145</name>
</gene>
<dbReference type="AlphaFoldDB" id="A0A2M9ZGN0"/>